<dbReference type="InterPro" id="IPR015813">
    <property type="entry name" value="Pyrv/PenolPyrv_kinase-like_dom"/>
</dbReference>
<keyword evidence="12" id="KW-1185">Reference proteome</keyword>
<dbReference type="SUPFAM" id="SSF47831">
    <property type="entry name" value="Enzyme I of the PEP:sugar phosphotransferase system HPr-binding (sub)domain"/>
    <property type="match status" value="1"/>
</dbReference>
<dbReference type="Gene3D" id="3.20.20.60">
    <property type="entry name" value="Phosphoenolpyruvate-binding domains"/>
    <property type="match status" value="1"/>
</dbReference>
<evidence type="ECO:0000313" key="11">
    <source>
        <dbReference type="EMBL" id="MBB5537787.1"/>
    </source>
</evidence>
<dbReference type="GO" id="GO:0016301">
    <property type="term" value="F:kinase activity"/>
    <property type="evidence" value="ECO:0007669"/>
    <property type="project" value="UniProtKB-KW"/>
</dbReference>
<dbReference type="SUPFAM" id="SSF51621">
    <property type="entry name" value="Phosphoenolpyruvate/pyruvate domain"/>
    <property type="match status" value="1"/>
</dbReference>
<dbReference type="InterPro" id="IPR036618">
    <property type="entry name" value="PtsI_HPr-bd_sf"/>
</dbReference>
<sequence>MPGPLRLKGQGASPGFARGTAHVLPHAGTLSAASAPTARDRECLLLAVDNTIRALRALADGSDVQSRAILEFQIEMLKDPAILEPSLARIRKGESAAFAWASAMDDYVRGFEASDDELIRARSGDLLDIKNQVLRALSGEAPPDFPRGSIFLGRDMAPSMFLAHDWSGGGAVVLFGGSVASHVAMLARSRGIPMVVGVGEAAIESGRELFVHGGEGSVQDIDGVGDRSADGTGAAASSQAKDPPPQNCKTADGVAITLRANIDHPAELEGLLPQLFGGIGLLRTEYLFPTLGQLADEVRQEEIYRQALTWARGKPVTIRLFDFGADKPLPDSEVDLTSYLGLRGIRLLLARPDLLRTQARALMRAAPAGQLRVLIPMVTSPAEVEQTAAIFAAEAAGLAERQIEHAIPPLGIMVEVPAAALMPEAFQRAAFFSFGTNDLAQYIGASARDSAAVSGLHEASRVATLRFLHHTVPLALATQKPVGICGDLAADTLALPELLACGFREFSMPPARMPLVRETISGLNADGSKARG</sequence>
<protein>
    <submittedName>
        <fullName evidence="11">Phosphotransferase system enzyme I (PtsI)</fullName>
        <ecNumber evidence="11">2.7.3.9</ecNumber>
    </submittedName>
</protein>
<gene>
    <name evidence="11" type="ORF">GGD55_004507</name>
</gene>
<dbReference type="Pfam" id="PF05524">
    <property type="entry name" value="PEP-utilisers_N"/>
    <property type="match status" value="1"/>
</dbReference>
<feature type="region of interest" description="Disordered" evidence="7">
    <location>
        <begin position="221"/>
        <end position="248"/>
    </location>
</feature>
<dbReference type="Pfam" id="PF00391">
    <property type="entry name" value="PEP-utilizers"/>
    <property type="match status" value="1"/>
</dbReference>
<organism evidence="11 12">
    <name type="scientific">Rhizobium giardinii</name>
    <dbReference type="NCBI Taxonomy" id="56731"/>
    <lineage>
        <taxon>Bacteria</taxon>
        <taxon>Pseudomonadati</taxon>
        <taxon>Pseudomonadota</taxon>
        <taxon>Alphaproteobacteria</taxon>
        <taxon>Hyphomicrobiales</taxon>
        <taxon>Rhizobiaceae</taxon>
        <taxon>Rhizobium/Agrobacterium group</taxon>
        <taxon>Rhizobium</taxon>
    </lineage>
</organism>
<evidence type="ECO:0000313" key="12">
    <source>
        <dbReference type="Proteomes" id="UP000585507"/>
    </source>
</evidence>
<dbReference type="RefSeq" id="WP_018327517.1">
    <property type="nucleotide sequence ID" value="NZ_JACHBK010000010.1"/>
</dbReference>
<dbReference type="Proteomes" id="UP000585507">
    <property type="component" value="Unassembled WGS sequence"/>
</dbReference>
<evidence type="ECO:0000259" key="8">
    <source>
        <dbReference type="Pfam" id="PF00391"/>
    </source>
</evidence>
<dbReference type="Gene3D" id="3.50.30.10">
    <property type="entry name" value="Phosphohistidine domain"/>
    <property type="match status" value="1"/>
</dbReference>
<evidence type="ECO:0000256" key="5">
    <source>
        <dbReference type="ARBA" id="ARBA00022777"/>
    </source>
</evidence>
<keyword evidence="6" id="KW-0460">Magnesium</keyword>
<name>A0A7W8UEA1_9HYPH</name>
<dbReference type="SUPFAM" id="SSF52009">
    <property type="entry name" value="Phosphohistidine domain"/>
    <property type="match status" value="1"/>
</dbReference>
<dbReference type="Gene3D" id="1.10.274.10">
    <property type="entry name" value="PtsI, HPr-binding domain"/>
    <property type="match status" value="1"/>
</dbReference>
<keyword evidence="3 11" id="KW-0808">Transferase</keyword>
<keyword evidence="4" id="KW-0479">Metal-binding</keyword>
<dbReference type="InterPro" id="IPR008731">
    <property type="entry name" value="PTS_EIN"/>
</dbReference>
<dbReference type="InterPro" id="IPR008279">
    <property type="entry name" value="PEP-util_enz_mobile_dom"/>
</dbReference>
<evidence type="ECO:0000256" key="1">
    <source>
        <dbReference type="ARBA" id="ARBA00001946"/>
    </source>
</evidence>
<comment type="caution">
    <text evidence="11">The sequence shown here is derived from an EMBL/GenBank/DDBJ whole genome shotgun (WGS) entry which is preliminary data.</text>
</comment>
<proteinExistence type="inferred from homology"/>
<dbReference type="EMBL" id="JACHBK010000010">
    <property type="protein sequence ID" value="MBB5537787.1"/>
    <property type="molecule type" value="Genomic_DNA"/>
</dbReference>
<evidence type="ECO:0000259" key="9">
    <source>
        <dbReference type="Pfam" id="PF02896"/>
    </source>
</evidence>
<evidence type="ECO:0000256" key="6">
    <source>
        <dbReference type="ARBA" id="ARBA00022842"/>
    </source>
</evidence>
<dbReference type="GO" id="GO:0008965">
    <property type="term" value="F:phosphoenolpyruvate-protein phosphotransferase activity"/>
    <property type="evidence" value="ECO:0007669"/>
    <property type="project" value="UniProtKB-EC"/>
</dbReference>
<feature type="domain" description="PEP-utilising enzyme C-terminal" evidence="9">
    <location>
        <begin position="245"/>
        <end position="522"/>
    </location>
</feature>
<comment type="cofactor">
    <cofactor evidence="1">
        <name>Mg(2+)</name>
        <dbReference type="ChEBI" id="CHEBI:18420"/>
    </cofactor>
</comment>
<keyword evidence="5" id="KW-0418">Kinase</keyword>
<evidence type="ECO:0000256" key="7">
    <source>
        <dbReference type="SAM" id="MobiDB-lite"/>
    </source>
</evidence>
<evidence type="ECO:0000259" key="10">
    <source>
        <dbReference type="Pfam" id="PF05524"/>
    </source>
</evidence>
<dbReference type="InterPro" id="IPR050499">
    <property type="entry name" value="PEP-utilizing_PTS_enzyme"/>
</dbReference>
<dbReference type="InterPro" id="IPR040442">
    <property type="entry name" value="Pyrv_kinase-like_dom_sf"/>
</dbReference>
<evidence type="ECO:0000256" key="2">
    <source>
        <dbReference type="ARBA" id="ARBA00007837"/>
    </source>
</evidence>
<dbReference type="PANTHER" id="PTHR46244">
    <property type="entry name" value="PHOSPHOENOLPYRUVATE-PROTEIN PHOSPHOTRANSFERASE"/>
    <property type="match status" value="1"/>
</dbReference>
<dbReference type="AlphaFoldDB" id="A0A7W8UEA1"/>
<feature type="domain" description="Phosphotransferase system enzyme I N-terminal" evidence="10">
    <location>
        <begin position="8"/>
        <end position="122"/>
    </location>
</feature>
<evidence type="ECO:0000256" key="4">
    <source>
        <dbReference type="ARBA" id="ARBA00022723"/>
    </source>
</evidence>
<dbReference type="EC" id="2.7.3.9" evidence="11"/>
<feature type="domain" description="PEP-utilising enzyme mobile" evidence="8">
    <location>
        <begin position="145"/>
        <end position="216"/>
    </location>
</feature>
<dbReference type="GO" id="GO:0009401">
    <property type="term" value="P:phosphoenolpyruvate-dependent sugar phosphotransferase system"/>
    <property type="evidence" value="ECO:0007669"/>
    <property type="project" value="InterPro"/>
</dbReference>
<reference evidence="11 12" key="1">
    <citation type="submission" date="2020-08" db="EMBL/GenBank/DDBJ databases">
        <title>Genomic Encyclopedia of Type Strains, Phase IV (KMG-V): Genome sequencing to study the core and pangenomes of soil and plant-associated prokaryotes.</title>
        <authorList>
            <person name="Whitman W."/>
        </authorList>
    </citation>
    <scope>NUCLEOTIDE SEQUENCE [LARGE SCALE GENOMIC DNA]</scope>
    <source>
        <strain evidence="11 12">SEMIA 4084</strain>
    </source>
</reference>
<comment type="similarity">
    <text evidence="2">Belongs to the PEP-utilizing enzyme family.</text>
</comment>
<dbReference type="Pfam" id="PF02896">
    <property type="entry name" value="PEP-utilizers_C"/>
    <property type="match status" value="1"/>
</dbReference>
<dbReference type="PANTHER" id="PTHR46244:SF6">
    <property type="entry name" value="PHOSPHOENOLPYRUVATE-PROTEIN PHOSPHOTRANSFERASE"/>
    <property type="match status" value="1"/>
</dbReference>
<dbReference type="InterPro" id="IPR036637">
    <property type="entry name" value="Phosphohistidine_dom_sf"/>
</dbReference>
<evidence type="ECO:0000256" key="3">
    <source>
        <dbReference type="ARBA" id="ARBA00022679"/>
    </source>
</evidence>
<dbReference type="InterPro" id="IPR000121">
    <property type="entry name" value="PEP_util_C"/>
</dbReference>
<dbReference type="GO" id="GO:0046872">
    <property type="term" value="F:metal ion binding"/>
    <property type="evidence" value="ECO:0007669"/>
    <property type="project" value="UniProtKB-KW"/>
</dbReference>
<dbReference type="PRINTS" id="PR01736">
    <property type="entry name" value="PHPHTRNFRASE"/>
</dbReference>
<accession>A0A7W8UEA1</accession>